<dbReference type="InterPro" id="IPR011701">
    <property type="entry name" value="MFS"/>
</dbReference>
<evidence type="ECO:0000313" key="10">
    <source>
        <dbReference type="EMBL" id="MBV0934666.1"/>
    </source>
</evidence>
<keyword evidence="6 8" id="KW-1133">Transmembrane helix</keyword>
<evidence type="ECO:0000256" key="6">
    <source>
        <dbReference type="ARBA" id="ARBA00022989"/>
    </source>
</evidence>
<dbReference type="PANTHER" id="PTHR43124">
    <property type="entry name" value="PURINE EFFLUX PUMP PBUE"/>
    <property type="match status" value="1"/>
</dbReference>
<feature type="transmembrane region" description="Helical" evidence="8">
    <location>
        <begin position="135"/>
        <end position="160"/>
    </location>
</feature>
<name>A0ABS6MEB7_9GAMM</name>
<evidence type="ECO:0000256" key="1">
    <source>
        <dbReference type="ARBA" id="ARBA00004651"/>
    </source>
</evidence>
<keyword evidence="5 8" id="KW-0812">Transmembrane</keyword>
<evidence type="ECO:0000256" key="5">
    <source>
        <dbReference type="ARBA" id="ARBA00022692"/>
    </source>
</evidence>
<comment type="subcellular location">
    <subcellularLocation>
        <location evidence="8">Cell inner membrane</location>
        <topology evidence="8">Multi-pass membrane protein</topology>
    </subcellularLocation>
    <subcellularLocation>
        <location evidence="1">Cell membrane</location>
        <topology evidence="1">Multi-pass membrane protein</topology>
    </subcellularLocation>
</comment>
<dbReference type="Pfam" id="PF07690">
    <property type="entry name" value="MFS_1"/>
    <property type="match status" value="1"/>
</dbReference>
<dbReference type="CDD" id="cd17320">
    <property type="entry name" value="MFS_MdfA_MDR_like"/>
    <property type="match status" value="1"/>
</dbReference>
<evidence type="ECO:0000259" key="9">
    <source>
        <dbReference type="PROSITE" id="PS50850"/>
    </source>
</evidence>
<comment type="caution">
    <text evidence="10">The sequence shown here is derived from an EMBL/GenBank/DDBJ whole genome shotgun (WGS) entry which is preliminary data.</text>
</comment>
<keyword evidence="8" id="KW-0997">Cell inner membrane</keyword>
<feature type="transmembrane region" description="Helical" evidence="8">
    <location>
        <begin position="339"/>
        <end position="362"/>
    </location>
</feature>
<feature type="transmembrane region" description="Helical" evidence="8">
    <location>
        <begin position="212"/>
        <end position="232"/>
    </location>
</feature>
<evidence type="ECO:0000256" key="7">
    <source>
        <dbReference type="ARBA" id="ARBA00023136"/>
    </source>
</evidence>
<feature type="transmembrane region" description="Helical" evidence="8">
    <location>
        <begin position="305"/>
        <end position="327"/>
    </location>
</feature>
<organism evidence="10 11">
    <name type="scientific">Marinobacterium weihaiense</name>
    <dbReference type="NCBI Taxonomy" id="2851016"/>
    <lineage>
        <taxon>Bacteria</taxon>
        <taxon>Pseudomonadati</taxon>
        <taxon>Pseudomonadota</taxon>
        <taxon>Gammaproteobacteria</taxon>
        <taxon>Oceanospirillales</taxon>
        <taxon>Oceanospirillaceae</taxon>
        <taxon>Marinobacterium</taxon>
    </lineage>
</organism>
<proteinExistence type="inferred from homology"/>
<dbReference type="EMBL" id="JAHQZT010000031">
    <property type="protein sequence ID" value="MBV0934666.1"/>
    <property type="molecule type" value="Genomic_DNA"/>
</dbReference>
<feature type="transmembrane region" description="Helical" evidence="8">
    <location>
        <begin position="77"/>
        <end position="96"/>
    </location>
</feature>
<dbReference type="Proteomes" id="UP000755551">
    <property type="component" value="Unassembled WGS sequence"/>
</dbReference>
<dbReference type="PROSITE" id="PS50850">
    <property type="entry name" value="MFS"/>
    <property type="match status" value="1"/>
</dbReference>
<dbReference type="InterPro" id="IPR050189">
    <property type="entry name" value="MFS_Efflux_Transporters"/>
</dbReference>
<comment type="similarity">
    <text evidence="2 8">Belongs to the major facilitator superfamily. Bcr/CmlA family.</text>
</comment>
<evidence type="ECO:0000256" key="4">
    <source>
        <dbReference type="ARBA" id="ARBA00022475"/>
    </source>
</evidence>
<dbReference type="RefSeq" id="WP_217336070.1">
    <property type="nucleotide sequence ID" value="NZ_JAHQZT010000031.1"/>
</dbReference>
<feature type="domain" description="Major facilitator superfamily (MFS) profile" evidence="9">
    <location>
        <begin position="11"/>
        <end position="393"/>
    </location>
</feature>
<reference evidence="10 11" key="1">
    <citation type="submission" date="2021-06" db="EMBL/GenBank/DDBJ databases">
        <title>Bacterium isolated from marine sediment.</title>
        <authorList>
            <person name="Zhu K.-L."/>
            <person name="Du Z.-J."/>
            <person name="Liang Q.-Y."/>
        </authorList>
    </citation>
    <scope>NUCLEOTIDE SEQUENCE [LARGE SCALE GENOMIC DNA]</scope>
    <source>
        <strain evidence="10 11">A346</strain>
    </source>
</reference>
<dbReference type="PANTHER" id="PTHR43124:SF3">
    <property type="entry name" value="CHLORAMPHENICOL EFFLUX PUMP RV0191"/>
    <property type="match status" value="1"/>
</dbReference>
<dbReference type="InterPro" id="IPR005829">
    <property type="entry name" value="Sugar_transporter_CS"/>
</dbReference>
<feature type="transmembrane region" description="Helical" evidence="8">
    <location>
        <begin position="368"/>
        <end position="389"/>
    </location>
</feature>
<dbReference type="NCBIfam" id="TIGR00710">
    <property type="entry name" value="efflux_Bcr_CflA"/>
    <property type="match status" value="1"/>
</dbReference>
<dbReference type="InterPro" id="IPR004812">
    <property type="entry name" value="Efflux_drug-R_Bcr/CmlA"/>
</dbReference>
<evidence type="ECO:0000256" key="2">
    <source>
        <dbReference type="ARBA" id="ARBA00006236"/>
    </source>
</evidence>
<protein>
    <recommendedName>
        <fullName evidence="8">Bcr/CflA family efflux transporter</fullName>
    </recommendedName>
</protein>
<keyword evidence="7 8" id="KW-0472">Membrane</keyword>
<dbReference type="InterPro" id="IPR020846">
    <property type="entry name" value="MFS_dom"/>
</dbReference>
<keyword evidence="4" id="KW-1003">Cell membrane</keyword>
<sequence>MTTHTRHIPGLILMLAGLTALGPLSTDAYLPAMPAIADSLDASIHDVELSVSLFLAGFASGQITGGPFSDRYGRRRAIFTGLTLFFLGSLAALLSGTILTLWFARMLQGFGGGMSVVNSAAVIRDRHSGRDSAQAMSRMASILMVAPLLAPVLGTALLAVADWRSIFVFLAAYALLMILILGLRLPETRRHQPGPRPNPLRSYWAVLSHRSALGYLFSVAFSYAGLFAFITGSPGSYIHYYGASPALYTLLFGLNIVTLLACNRLNIRLLHRFTSQQLLQRAQRFQLLMASALLLVFVLTPAPLWLVVALIMLYIGVQGFIISNGMAGTSEFFPHSAATATALLGACGFAGGALSGALVGLLGDGTPLPMLAVMFGTCLLGNLLGTWLLPRRAGDMAAEAEPVRAPSRK</sequence>
<evidence type="ECO:0000256" key="3">
    <source>
        <dbReference type="ARBA" id="ARBA00022448"/>
    </source>
</evidence>
<comment type="caution">
    <text evidence="8">Lacks conserved residue(s) required for the propagation of feature annotation.</text>
</comment>
<evidence type="ECO:0000313" key="11">
    <source>
        <dbReference type="Proteomes" id="UP000755551"/>
    </source>
</evidence>
<feature type="transmembrane region" description="Helical" evidence="8">
    <location>
        <begin position="282"/>
        <end position="299"/>
    </location>
</feature>
<dbReference type="PROSITE" id="PS00216">
    <property type="entry name" value="SUGAR_TRANSPORT_1"/>
    <property type="match status" value="1"/>
</dbReference>
<accession>A0ABS6MEB7</accession>
<evidence type="ECO:0000256" key="8">
    <source>
        <dbReference type="RuleBase" id="RU365088"/>
    </source>
</evidence>
<keyword evidence="11" id="KW-1185">Reference proteome</keyword>
<keyword evidence="3 8" id="KW-0813">Transport</keyword>
<feature type="transmembrane region" description="Helical" evidence="8">
    <location>
        <begin position="166"/>
        <end position="186"/>
    </location>
</feature>
<gene>
    <name evidence="10" type="ORF">KTN04_15105</name>
</gene>
<feature type="transmembrane region" description="Helical" evidence="8">
    <location>
        <begin position="238"/>
        <end position="261"/>
    </location>
</feature>